<keyword evidence="2" id="KW-1185">Reference proteome</keyword>
<evidence type="ECO:0000313" key="1">
    <source>
        <dbReference type="EMBL" id="WAM33070.1"/>
    </source>
</evidence>
<accession>A0ABY7BJS5</accession>
<dbReference type="Proteomes" id="UP001164909">
    <property type="component" value="Chromosome"/>
</dbReference>
<gene>
    <name evidence="1" type="ORF">OTK00_001534</name>
</gene>
<organism evidence="1 2">
    <name type="scientific">Caldicellulosiruptor morganii</name>
    <dbReference type="NCBI Taxonomy" id="1387555"/>
    <lineage>
        <taxon>Bacteria</taxon>
        <taxon>Bacillati</taxon>
        <taxon>Bacillota</taxon>
        <taxon>Bacillota incertae sedis</taxon>
        <taxon>Caldicellulosiruptorales</taxon>
        <taxon>Caldicellulosiruptoraceae</taxon>
        <taxon>Caldicellulosiruptor</taxon>
    </lineage>
</organism>
<sequence>MLNKEVYDLFAEIYEVNLHKTKDLLSKLLTRKRFFILIEKFFKEYCETNPFLASFFYKYFWDGSYVDVWALPIVLLDVFRLNTKTLTFYTNKDKNFLKDLKIVLQCLEGYIVEFFKDNAEDIRQAKENIDDYRYILKLVIEKIEFIENN</sequence>
<name>A0ABY7BJS5_9FIRM</name>
<protein>
    <submittedName>
        <fullName evidence="1">Uncharacterized protein</fullName>
    </submittedName>
</protein>
<dbReference type="RefSeq" id="WP_268760752.1">
    <property type="nucleotide sequence ID" value="NZ_CP113865.1"/>
</dbReference>
<reference evidence="1" key="1">
    <citation type="submission" date="2022-12" db="EMBL/GenBank/DDBJ databases">
        <authorList>
            <person name="Bing R.G."/>
            <person name="Willard D.J."/>
            <person name="Manesh M.J.H."/>
            <person name="Laemthong T."/>
            <person name="Crosby J.R."/>
            <person name="Kelly R.M."/>
        </authorList>
    </citation>
    <scope>NUCLEOTIDE SEQUENCE</scope>
    <source>
        <strain evidence="1">DSM 8990</strain>
    </source>
</reference>
<dbReference type="EMBL" id="CP113865">
    <property type="protein sequence ID" value="WAM33070.1"/>
    <property type="molecule type" value="Genomic_DNA"/>
</dbReference>
<evidence type="ECO:0000313" key="2">
    <source>
        <dbReference type="Proteomes" id="UP001164909"/>
    </source>
</evidence>
<proteinExistence type="predicted"/>